<keyword evidence="1" id="KW-0560">Oxidoreductase</keyword>
<dbReference type="KEGG" id="zpl:ZBT109_1696"/>
<keyword evidence="1" id="KW-0223">Dioxygenase</keyword>
<accession>A0A348HFP9</accession>
<protein>
    <submittedName>
        <fullName evidence="1">Dioxygenases related to 2-nitropropane</fullName>
    </submittedName>
</protein>
<keyword evidence="2" id="KW-1185">Reference proteome</keyword>
<organism evidence="1 2">
    <name type="scientific">Zymobacter palmae</name>
    <dbReference type="NCBI Taxonomy" id="33074"/>
    <lineage>
        <taxon>Bacteria</taxon>
        <taxon>Pseudomonadati</taxon>
        <taxon>Pseudomonadota</taxon>
        <taxon>Gammaproteobacteria</taxon>
        <taxon>Oceanospirillales</taxon>
        <taxon>Halomonadaceae</taxon>
        <taxon>Zymobacter group</taxon>
        <taxon>Zymobacter</taxon>
    </lineage>
</organism>
<gene>
    <name evidence="1" type="ORF">ZBT109_1696</name>
</gene>
<dbReference type="Proteomes" id="UP000267342">
    <property type="component" value="Chromosome"/>
</dbReference>
<reference evidence="1 2" key="1">
    <citation type="submission" date="2018-09" db="EMBL/GenBank/DDBJ databases">
        <title>Zymobacter palmae IAM14233 (=T109) whole genome analysis.</title>
        <authorList>
            <person name="Yanase H."/>
        </authorList>
    </citation>
    <scope>NUCLEOTIDE SEQUENCE [LARGE SCALE GENOMIC DNA]</scope>
    <source>
        <strain evidence="1 2">IAM14233</strain>
    </source>
</reference>
<evidence type="ECO:0000313" key="2">
    <source>
        <dbReference type="Proteomes" id="UP000267342"/>
    </source>
</evidence>
<dbReference type="EMBL" id="AP018933">
    <property type="protein sequence ID" value="BBG30451.1"/>
    <property type="molecule type" value="Genomic_DNA"/>
</dbReference>
<dbReference type="AlphaFoldDB" id="A0A348HFP9"/>
<sequence>MARRQEQYTIEGGRDDGKTFLLTEMPADQAEQFAWKAACAAYNGGMGIPYDLLKSGWAGLAHIGPGLLTAIPYEVLKPLLDEMLKCVQIVPEPSKPSITRPFDYADIEEATTLLALRAEVFKLHVNFSEAAENSTSA</sequence>
<dbReference type="STRING" id="1123510.GCA_000620025_00879"/>
<name>A0A348HFP9_9GAMM</name>
<proteinExistence type="predicted"/>
<dbReference type="GO" id="GO:0051213">
    <property type="term" value="F:dioxygenase activity"/>
    <property type="evidence" value="ECO:0007669"/>
    <property type="project" value="UniProtKB-KW"/>
</dbReference>
<evidence type="ECO:0000313" key="1">
    <source>
        <dbReference type="EMBL" id="BBG30451.1"/>
    </source>
</evidence>
<dbReference type="RefSeq" id="WP_027705974.1">
    <property type="nucleotide sequence ID" value="NZ_AP018933.1"/>
</dbReference>
<dbReference type="OrthoDB" id="7281890at2"/>